<keyword evidence="1" id="KW-0175">Coiled coil</keyword>
<dbReference type="Proteomes" id="UP000596932">
    <property type="component" value="Unassembled WGS sequence"/>
</dbReference>
<dbReference type="AlphaFoldDB" id="A0A931D5N6"/>
<name>A0A931D5N6_9PSED</name>
<proteinExistence type="predicted"/>
<evidence type="ECO:0000256" key="1">
    <source>
        <dbReference type="SAM" id="Coils"/>
    </source>
</evidence>
<sequence>MGRKKLTPSELVPDAPLNVQKLNEDRNTLAKLEAAFSDEQRRITLLIGKRIGRRDQGRMIAKLVTVSDVLDLQQIKESKQYKGFVHVDEAGNQKLISTWEDYCEVVEGKTARAVDLDIQNLNQLGEELFDSMRQVGLGPGKMREIRKLPEASHVALLEAAREGDKDTLLDLAEQLIARHAKEKEELARQTEDAKADVEAVRVVCGDVRAENSKLELELAKLKNRRQKQTPPERAKELRRAIADDGLRLEVSLLGTLREACRTLKEDSADSGIDHAAFLGGIVRSLELTLQDVRDEFGLPTDADFGWMKEATPALPDGDEGAHHA</sequence>
<accession>A0A931D5N6</accession>
<organism evidence="2 3">
    <name type="scientific">Pseudomonas chaetocerotis</name>
    <dbReference type="NCBI Taxonomy" id="2758695"/>
    <lineage>
        <taxon>Bacteria</taxon>
        <taxon>Pseudomonadati</taxon>
        <taxon>Pseudomonadota</taxon>
        <taxon>Gammaproteobacteria</taxon>
        <taxon>Pseudomonadales</taxon>
        <taxon>Pseudomonadaceae</taxon>
        <taxon>Pseudomonas</taxon>
    </lineage>
</organism>
<dbReference type="EMBL" id="JACFYX010000028">
    <property type="protein sequence ID" value="MBG0837874.1"/>
    <property type="molecule type" value="Genomic_DNA"/>
</dbReference>
<reference evidence="2" key="1">
    <citation type="submission" date="2020-07" db="EMBL/GenBank/DDBJ databases">
        <title>Pseudomonas chaetoceroseae sp. nov., a new member of the Pseudomonas oleovorans group isolated from a culture of Chaetoceros calcitrans.</title>
        <authorList>
            <person name="Girard L."/>
            <person name="Lood C."/>
            <person name="De Mot R."/>
            <person name="Baudart J."/>
        </authorList>
    </citation>
    <scope>NUCLEOTIDE SEQUENCE</scope>
    <source>
        <strain evidence="2">536</strain>
    </source>
</reference>
<gene>
    <name evidence="2" type="ORF">H3221_22410</name>
</gene>
<comment type="caution">
    <text evidence="2">The sequence shown here is derived from an EMBL/GenBank/DDBJ whole genome shotgun (WGS) entry which is preliminary data.</text>
</comment>
<keyword evidence="3" id="KW-1185">Reference proteome</keyword>
<evidence type="ECO:0000313" key="3">
    <source>
        <dbReference type="Proteomes" id="UP000596932"/>
    </source>
</evidence>
<feature type="coiled-coil region" evidence="1">
    <location>
        <begin position="169"/>
        <end position="224"/>
    </location>
</feature>
<evidence type="ECO:0000313" key="2">
    <source>
        <dbReference type="EMBL" id="MBG0837874.1"/>
    </source>
</evidence>
<protein>
    <submittedName>
        <fullName evidence="2">Uncharacterized protein</fullName>
    </submittedName>
</protein>